<dbReference type="InterPro" id="IPR036069">
    <property type="entry name" value="DUF34/NIF3_sf"/>
</dbReference>
<feature type="binding site" evidence="4">
    <location>
        <position position="66"/>
    </location>
    <ligand>
        <name>a divalent metal cation</name>
        <dbReference type="ChEBI" id="CHEBI:60240"/>
        <label>1</label>
    </ligand>
</feature>
<dbReference type="RefSeq" id="WP_129646221.1">
    <property type="nucleotide sequence ID" value="NZ_LR215037.1"/>
</dbReference>
<dbReference type="Gene3D" id="3.40.1390.30">
    <property type="entry name" value="NIF3 (NGG1p interacting factor 3)-like"/>
    <property type="match status" value="2"/>
</dbReference>
<accession>A0A449B3W8</accession>
<evidence type="ECO:0000313" key="6">
    <source>
        <dbReference type="Proteomes" id="UP000290243"/>
    </source>
</evidence>
<comment type="similarity">
    <text evidence="1">Belongs to the GTP cyclohydrolase I type 2/NIF3 family.</text>
</comment>
<dbReference type="PANTHER" id="PTHR13799:SF14">
    <property type="entry name" value="GTP CYCLOHYDROLASE 1 TYPE 2 HOMOLOG"/>
    <property type="match status" value="1"/>
</dbReference>
<evidence type="ECO:0000256" key="1">
    <source>
        <dbReference type="ARBA" id="ARBA00006964"/>
    </source>
</evidence>
<dbReference type="InterPro" id="IPR002678">
    <property type="entry name" value="DUF34/NIF3"/>
</dbReference>
<dbReference type="GO" id="GO:0046872">
    <property type="term" value="F:metal ion binding"/>
    <property type="evidence" value="ECO:0007669"/>
    <property type="project" value="UniProtKB-KW"/>
</dbReference>
<feature type="binding site" evidence="4">
    <location>
        <position position="223"/>
    </location>
    <ligand>
        <name>a divalent metal cation</name>
        <dbReference type="ChEBI" id="CHEBI:60240"/>
        <label>1</label>
    </ligand>
</feature>
<feature type="binding site" evidence="4">
    <location>
        <position position="106"/>
    </location>
    <ligand>
        <name>a divalent metal cation</name>
        <dbReference type="ChEBI" id="CHEBI:60240"/>
        <label>1</label>
    </ligand>
</feature>
<dbReference type="SUPFAM" id="SSF102705">
    <property type="entry name" value="NIF3 (NGG1p interacting factor 3)-like"/>
    <property type="match status" value="1"/>
</dbReference>
<dbReference type="PANTHER" id="PTHR13799">
    <property type="entry name" value="NGG1 INTERACTING FACTOR 3"/>
    <property type="match status" value="1"/>
</dbReference>
<feature type="binding site" evidence="4">
    <location>
        <position position="226"/>
    </location>
    <ligand>
        <name>a divalent metal cation</name>
        <dbReference type="ChEBI" id="CHEBI:60240"/>
        <label>1</label>
    </ligand>
</feature>
<dbReference type="EMBL" id="LR215037">
    <property type="protein sequence ID" value="VEU75269.1"/>
    <property type="molecule type" value="Genomic_DNA"/>
</dbReference>
<dbReference type="Pfam" id="PF01784">
    <property type="entry name" value="DUF34_NIF3"/>
    <property type="match status" value="1"/>
</dbReference>
<feature type="binding site" evidence="4">
    <location>
        <position position="65"/>
    </location>
    <ligand>
        <name>a divalent metal cation</name>
        <dbReference type="ChEBI" id="CHEBI:60240"/>
        <label>1</label>
    </ligand>
</feature>
<reference evidence="5 6" key="1">
    <citation type="submission" date="2019-01" db="EMBL/GenBank/DDBJ databases">
        <authorList>
            <consortium name="Pathogen Informatics"/>
        </authorList>
    </citation>
    <scope>NUCLEOTIDE SEQUENCE [LARGE SCALE GENOMIC DNA]</scope>
    <source>
        <strain evidence="5 6">NCTC10168</strain>
    </source>
</reference>
<sequence>MQIKKIVDFLLNKYPLKNKEIWDPSGFSVKFNQREKIKGVVLAIDLTNEVLEKAIDLDANLIITHHPFKFEQKWSDEKIKAPYKENIRNKLKEKRISVISFHTNYDNDENGTSHEIAKQLGLDSFIVKYDSNYPCLLNVNISFNEIVNLFKNKLGFSAFRSNLPKEHFNRLFSKIAILSGSGYITEVNKLNFEKTDLIITSDIKWSDWIVYKETNASILEVPHLDEQVFMEKFEELLKNEFNDLKITKVYLKEPYYNL</sequence>
<evidence type="ECO:0000256" key="2">
    <source>
        <dbReference type="ARBA" id="ARBA00022112"/>
    </source>
</evidence>
<keyword evidence="3 4" id="KW-0479">Metal-binding</keyword>
<dbReference type="GO" id="GO:0005737">
    <property type="term" value="C:cytoplasm"/>
    <property type="evidence" value="ECO:0007669"/>
    <property type="project" value="TreeGrafter"/>
</dbReference>
<dbReference type="OrthoDB" id="9792792at2"/>
<keyword evidence="6" id="KW-1185">Reference proteome</keyword>
<proteinExistence type="inferred from homology"/>
<gene>
    <name evidence="5" type="ORF">NCTC10168_00186</name>
</gene>
<dbReference type="FunFam" id="3.40.1390.30:FF:000001">
    <property type="entry name" value="GTP cyclohydrolase 1 type 2"/>
    <property type="match status" value="1"/>
</dbReference>
<evidence type="ECO:0000313" key="5">
    <source>
        <dbReference type="EMBL" id="VEU75269.1"/>
    </source>
</evidence>
<name>A0A449B3W8_9BACT</name>
<protein>
    <recommendedName>
        <fullName evidence="2">GTP cyclohydrolase 1 type 2 homolog</fullName>
    </recommendedName>
</protein>
<dbReference type="KEGG" id="mmau:NCTC10168_00186"/>
<organism evidence="5 6">
    <name type="scientific">Mycoplasmopsis maculosa</name>
    <dbReference type="NCBI Taxonomy" id="114885"/>
    <lineage>
        <taxon>Bacteria</taxon>
        <taxon>Bacillati</taxon>
        <taxon>Mycoplasmatota</taxon>
        <taxon>Mycoplasmoidales</taxon>
        <taxon>Metamycoplasmataceae</taxon>
        <taxon>Mycoplasmopsis</taxon>
    </lineage>
</organism>
<evidence type="ECO:0000256" key="4">
    <source>
        <dbReference type="PIRSR" id="PIRSR602678-1"/>
    </source>
</evidence>
<dbReference type="Proteomes" id="UP000290243">
    <property type="component" value="Chromosome"/>
</dbReference>
<dbReference type="AlphaFoldDB" id="A0A449B3W8"/>
<evidence type="ECO:0000256" key="3">
    <source>
        <dbReference type="ARBA" id="ARBA00022723"/>
    </source>
</evidence>